<dbReference type="PANTHER" id="PTHR46036">
    <property type="entry name" value="LACTOYLGLUTATHIONE LYASE"/>
    <property type="match status" value="1"/>
</dbReference>
<evidence type="ECO:0000313" key="6">
    <source>
        <dbReference type="EMBL" id="QIL46302.1"/>
    </source>
</evidence>
<keyword evidence="7" id="KW-1185">Reference proteome</keyword>
<evidence type="ECO:0000256" key="3">
    <source>
        <dbReference type="ARBA" id="ARBA00032460"/>
    </source>
</evidence>
<dbReference type="EMBL" id="CP049886">
    <property type="protein sequence ID" value="QIL46302.1"/>
    <property type="molecule type" value="Genomic_DNA"/>
</dbReference>
<accession>A0A6G8AMY0</accession>
<gene>
    <name evidence="6" type="ORF">G7081_04070</name>
</gene>
<evidence type="ECO:0000259" key="5">
    <source>
        <dbReference type="PROSITE" id="PS51819"/>
    </source>
</evidence>
<dbReference type="GO" id="GO:0019243">
    <property type="term" value="P:methylglyoxal catabolic process to D-lactate via S-lactoyl-glutathione"/>
    <property type="evidence" value="ECO:0007669"/>
    <property type="project" value="TreeGrafter"/>
</dbReference>
<dbReference type="SUPFAM" id="SSF54593">
    <property type="entry name" value="Glyoxalase/Bleomycin resistance protein/Dihydroxybiphenyl dioxygenase"/>
    <property type="match status" value="1"/>
</dbReference>
<evidence type="ECO:0000256" key="1">
    <source>
        <dbReference type="ARBA" id="ARBA00030291"/>
    </source>
</evidence>
<dbReference type="GO" id="GO:0005737">
    <property type="term" value="C:cytoplasm"/>
    <property type="evidence" value="ECO:0007669"/>
    <property type="project" value="TreeGrafter"/>
</dbReference>
<dbReference type="Pfam" id="PF00903">
    <property type="entry name" value="Glyoxalase"/>
    <property type="match status" value="1"/>
</dbReference>
<dbReference type="GO" id="GO:0004462">
    <property type="term" value="F:lactoylglutathione lyase activity"/>
    <property type="evidence" value="ECO:0007669"/>
    <property type="project" value="TreeGrafter"/>
</dbReference>
<reference evidence="6 7" key="1">
    <citation type="submission" date="2020-03" db="EMBL/GenBank/DDBJ databases">
        <title>Vagococcus sp. nov., isolated from beetles.</title>
        <authorList>
            <person name="Hyun D.-W."/>
            <person name="Bae J.-W."/>
        </authorList>
    </citation>
    <scope>NUCLEOTIDE SEQUENCE [LARGE SCALE GENOMIC DNA]</scope>
    <source>
        <strain evidence="6 7">HDW17A</strain>
    </source>
</reference>
<feature type="domain" description="VOC" evidence="5">
    <location>
        <begin position="2"/>
        <end position="123"/>
    </location>
</feature>
<keyword evidence="6" id="KW-0456">Lyase</keyword>
<dbReference type="RefSeq" id="WP_166007644.1">
    <property type="nucleotide sequence ID" value="NZ_CP049886.1"/>
</dbReference>
<proteinExistence type="predicted"/>
<dbReference type="Proteomes" id="UP000500890">
    <property type="component" value="Chromosome"/>
</dbReference>
<evidence type="ECO:0000256" key="2">
    <source>
        <dbReference type="ARBA" id="ARBA00030892"/>
    </source>
</evidence>
<protein>
    <recommendedName>
        <fullName evidence="2">Aldoketomutase</fullName>
    </recommendedName>
    <alternativeName>
        <fullName evidence="1">Ketone-aldehyde mutase</fullName>
    </alternativeName>
    <alternativeName>
        <fullName evidence="3">Methylglyoxalase</fullName>
    </alternativeName>
    <alternativeName>
        <fullName evidence="4">S-D-lactoylglutathione methylglyoxal lyase</fullName>
    </alternativeName>
</protein>
<dbReference type="PANTHER" id="PTHR46036:SF5">
    <property type="entry name" value="LACTOYLGLUTATHIONE LYASE"/>
    <property type="match status" value="1"/>
</dbReference>
<evidence type="ECO:0000256" key="4">
    <source>
        <dbReference type="ARBA" id="ARBA00033298"/>
    </source>
</evidence>
<name>A0A6G8AMY0_9ENTE</name>
<dbReference type="Gene3D" id="3.10.180.10">
    <property type="entry name" value="2,3-Dihydroxybiphenyl 1,2-Dioxygenase, domain 1"/>
    <property type="match status" value="1"/>
</dbReference>
<dbReference type="InterPro" id="IPR029068">
    <property type="entry name" value="Glyas_Bleomycin-R_OHBP_Dase"/>
</dbReference>
<dbReference type="InterPro" id="IPR004360">
    <property type="entry name" value="Glyas_Fos-R_dOase_dom"/>
</dbReference>
<organism evidence="6 7">
    <name type="scientific">Vagococcus coleopterorum</name>
    <dbReference type="NCBI Taxonomy" id="2714946"/>
    <lineage>
        <taxon>Bacteria</taxon>
        <taxon>Bacillati</taxon>
        <taxon>Bacillota</taxon>
        <taxon>Bacilli</taxon>
        <taxon>Lactobacillales</taxon>
        <taxon>Enterococcaceae</taxon>
        <taxon>Vagococcus</taxon>
    </lineage>
</organism>
<dbReference type="AlphaFoldDB" id="A0A6G8AMY0"/>
<dbReference type="KEGG" id="vah:G7081_04070"/>
<dbReference type="InterPro" id="IPR037523">
    <property type="entry name" value="VOC_core"/>
</dbReference>
<dbReference type="PROSITE" id="PS51819">
    <property type="entry name" value="VOC"/>
    <property type="match status" value="1"/>
</dbReference>
<sequence>MKMAHTCIRVQNLEASLEFYKKAFNFEESRRRDFPDHKFTLSYVTLPGDDYELELTYNYDSDPYDLGNGYSHIAIAVDNLEELHAQQKAAGLDVTDLKALPGVPPSYFFVTDPDGYKIEVIRQK</sequence>
<evidence type="ECO:0000313" key="7">
    <source>
        <dbReference type="Proteomes" id="UP000500890"/>
    </source>
</evidence>